<name>A0A8T0CIH7_CORYI</name>
<comment type="caution">
    <text evidence="2">The sequence shown here is derived from an EMBL/GenBank/DDBJ whole genome shotgun (WGS) entry which is preliminary data.</text>
</comment>
<organism evidence="2 3">
    <name type="scientific">Corymbia citriodora subsp. variegata</name>
    <dbReference type="NCBI Taxonomy" id="360336"/>
    <lineage>
        <taxon>Eukaryota</taxon>
        <taxon>Viridiplantae</taxon>
        <taxon>Streptophyta</taxon>
        <taxon>Embryophyta</taxon>
        <taxon>Tracheophyta</taxon>
        <taxon>Spermatophyta</taxon>
        <taxon>Magnoliopsida</taxon>
        <taxon>eudicotyledons</taxon>
        <taxon>Gunneridae</taxon>
        <taxon>Pentapetalae</taxon>
        <taxon>rosids</taxon>
        <taxon>malvids</taxon>
        <taxon>Myrtales</taxon>
        <taxon>Myrtaceae</taxon>
        <taxon>Myrtoideae</taxon>
        <taxon>Eucalypteae</taxon>
        <taxon>Corymbia</taxon>
    </lineage>
</organism>
<dbReference type="EMBL" id="MU091373">
    <property type="protein sequence ID" value="KAF7847034.1"/>
    <property type="molecule type" value="Genomic_DNA"/>
</dbReference>
<accession>A0A8T0CIH7</accession>
<gene>
    <name evidence="2" type="ORF">BT93_L3424</name>
</gene>
<evidence type="ECO:0000313" key="2">
    <source>
        <dbReference type="EMBL" id="KAF7847034.1"/>
    </source>
</evidence>
<keyword evidence="3" id="KW-1185">Reference proteome</keyword>
<dbReference type="AlphaFoldDB" id="A0A8T0CIH7"/>
<feature type="compositionally biased region" description="Basic and acidic residues" evidence="1">
    <location>
        <begin position="62"/>
        <end position="72"/>
    </location>
</feature>
<protein>
    <submittedName>
        <fullName evidence="2">Uncharacterized protein</fullName>
    </submittedName>
</protein>
<evidence type="ECO:0000256" key="1">
    <source>
        <dbReference type="SAM" id="MobiDB-lite"/>
    </source>
</evidence>
<reference evidence="2" key="1">
    <citation type="submission" date="2020-05" db="EMBL/GenBank/DDBJ databases">
        <title>WGS assembly of Corymbia citriodora subspecies variegata.</title>
        <authorList>
            <person name="Barry K."/>
            <person name="Hundley H."/>
            <person name="Shu S."/>
            <person name="Jenkins J."/>
            <person name="Grimwood J."/>
            <person name="Baten A."/>
        </authorList>
    </citation>
    <scope>NUCLEOTIDE SEQUENCE</scope>
    <source>
        <strain evidence="2">CV2-018</strain>
    </source>
</reference>
<proteinExistence type="predicted"/>
<feature type="region of interest" description="Disordered" evidence="1">
    <location>
        <begin position="60"/>
        <end position="80"/>
    </location>
</feature>
<dbReference type="Proteomes" id="UP000806378">
    <property type="component" value="Unassembled WGS sequence"/>
</dbReference>
<sequence>MRKVLSTKSFWRCPSQPNPFFIDFGCCNFFVHEASFCFFYASLSVPTAVTNGVIPVVNRGGPEIRDGEERASMEGPSGRR</sequence>
<dbReference type="Gramene" id="rna-gnl|WGS:JABURB|Cocit.L3424.1">
    <property type="protein sequence ID" value="cds-KAF7847034.1"/>
    <property type="gene ID" value="gene-BT93_L3424"/>
</dbReference>
<evidence type="ECO:0000313" key="3">
    <source>
        <dbReference type="Proteomes" id="UP000806378"/>
    </source>
</evidence>